<dbReference type="Pfam" id="PF00194">
    <property type="entry name" value="Carb_anhydrase"/>
    <property type="match status" value="1"/>
</dbReference>
<gene>
    <name evidence="9" type="ORF">PHATRDRAFT_55029</name>
</gene>
<comment type="catalytic activity">
    <reaction evidence="6">
        <text>hydrogencarbonate + H(+) = CO2 + H2O</text>
        <dbReference type="Rhea" id="RHEA:10748"/>
        <dbReference type="ChEBI" id="CHEBI:15377"/>
        <dbReference type="ChEBI" id="CHEBI:15378"/>
        <dbReference type="ChEBI" id="CHEBI:16526"/>
        <dbReference type="ChEBI" id="CHEBI:17544"/>
        <dbReference type="EC" id="4.2.1.1"/>
    </reaction>
</comment>
<evidence type="ECO:0000256" key="7">
    <source>
        <dbReference type="SAM" id="SignalP"/>
    </source>
</evidence>
<dbReference type="InterPro" id="IPR001148">
    <property type="entry name" value="CA_dom"/>
</dbReference>
<dbReference type="PANTHER" id="PTHR18952">
    <property type="entry name" value="CARBONIC ANHYDRASE"/>
    <property type="match status" value="1"/>
</dbReference>
<dbReference type="eggNOG" id="KOG0382">
    <property type="taxonomic scope" value="Eukaryota"/>
</dbReference>
<dbReference type="STRING" id="556484.B7GA80"/>
<dbReference type="RefSeq" id="XP_002183900.1">
    <property type="nucleotide sequence ID" value="XM_002183864.1"/>
</dbReference>
<dbReference type="GO" id="GO:0008270">
    <property type="term" value="F:zinc ion binding"/>
    <property type="evidence" value="ECO:0007669"/>
    <property type="project" value="InterPro"/>
</dbReference>
<dbReference type="Gene3D" id="3.10.200.10">
    <property type="entry name" value="Alpha carbonic anhydrase"/>
    <property type="match status" value="1"/>
</dbReference>
<dbReference type="SMR" id="B7GA80"/>
<proteinExistence type="inferred from homology"/>
<dbReference type="PROSITE" id="PS51144">
    <property type="entry name" value="ALPHA_CA_2"/>
    <property type="match status" value="1"/>
</dbReference>
<dbReference type="EC" id="4.2.1.1" evidence="2"/>
<evidence type="ECO:0000256" key="1">
    <source>
        <dbReference type="ARBA" id="ARBA00010718"/>
    </source>
</evidence>
<protein>
    <recommendedName>
        <fullName evidence="2">carbonic anhydrase</fullName>
        <ecNumber evidence="2">4.2.1.1</ecNumber>
    </recommendedName>
</protein>
<name>B7GA80_PHATC</name>
<keyword evidence="10" id="KW-1185">Reference proteome</keyword>
<evidence type="ECO:0000313" key="9">
    <source>
        <dbReference type="EMBL" id="EEC44569.1"/>
    </source>
</evidence>
<dbReference type="Proteomes" id="UP000000759">
    <property type="component" value="Chromosome 21"/>
</dbReference>
<dbReference type="OrthoDB" id="47187at2759"/>
<dbReference type="PANTHER" id="PTHR18952:SF265">
    <property type="entry name" value="CARBONIC ANHYDRASE"/>
    <property type="match status" value="1"/>
</dbReference>
<keyword evidence="7" id="KW-0732">Signal</keyword>
<keyword evidence="5" id="KW-0456">Lyase</keyword>
<dbReference type="InterPro" id="IPR036398">
    <property type="entry name" value="CA_dom_sf"/>
</dbReference>
<dbReference type="GO" id="GO:0005886">
    <property type="term" value="C:plasma membrane"/>
    <property type="evidence" value="ECO:0007669"/>
    <property type="project" value="TreeGrafter"/>
</dbReference>
<evidence type="ECO:0000259" key="8">
    <source>
        <dbReference type="PROSITE" id="PS51144"/>
    </source>
</evidence>
<sequence length="324" mass="35508">MSLSGIVCSRAKWFLLSIALPTLGLGLNKTAFSYNKKDEYSPDNWYRLDIAGNVCRGPRNSPIALESTPCDAYEGYGLYSGTCTLNDLDFQLTELGVKIKYPKDGSCDINTLTVPGVSGNFRLLEVTIHGGSEHSIDGNFSGAEIQLVHEKINSQEGHLAVLAILVEPEGPKDNLFFGTLLDEWRAVRADSTASCAKAGYDVPTLYWLASGTPVNTRHSYVRSYFTSPRFNAYSLLPTNTSFYRYYGGLTTPPCSEIVWWSVADTVMRISTGQYAELMTMITTGYVNVTDEAGCEPWSVASPSGSTSRPLQARNGRPVDRICPV</sequence>
<comment type="similarity">
    <text evidence="1">Belongs to the alpha-carbonic anhydrase family.</text>
</comment>
<accession>B7GA80</accession>
<evidence type="ECO:0000256" key="4">
    <source>
        <dbReference type="ARBA" id="ARBA00022833"/>
    </source>
</evidence>
<feature type="signal peptide" evidence="7">
    <location>
        <begin position="1"/>
        <end position="26"/>
    </location>
</feature>
<evidence type="ECO:0000256" key="3">
    <source>
        <dbReference type="ARBA" id="ARBA00022723"/>
    </source>
</evidence>
<feature type="domain" description="Alpha-carbonic anhydrase" evidence="8">
    <location>
        <begin position="30"/>
        <end position="322"/>
    </location>
</feature>
<keyword evidence="4" id="KW-0862">Zinc</keyword>
<evidence type="ECO:0000256" key="6">
    <source>
        <dbReference type="ARBA" id="ARBA00048348"/>
    </source>
</evidence>
<dbReference type="InterPro" id="IPR023561">
    <property type="entry name" value="Carbonic_anhydrase_a-class"/>
</dbReference>
<reference evidence="10" key="2">
    <citation type="submission" date="2008-08" db="EMBL/GenBank/DDBJ databases">
        <authorList>
            <consortium name="Diatom Consortium"/>
            <person name="Grigoriev I."/>
            <person name="Grimwood J."/>
            <person name="Kuo A."/>
            <person name="Otillar R.P."/>
            <person name="Salamov A."/>
            <person name="Detter J.C."/>
            <person name="Lindquist E."/>
            <person name="Shapiro H."/>
            <person name="Lucas S."/>
            <person name="Glavina del Rio T."/>
            <person name="Pitluck S."/>
            <person name="Rokhsar D."/>
            <person name="Bowler C."/>
        </authorList>
    </citation>
    <scope>GENOME REANNOTATION</scope>
    <source>
        <strain evidence="10">CCAP 1055/1</strain>
    </source>
</reference>
<organism evidence="9 10">
    <name type="scientific">Phaeodactylum tricornutum (strain CCAP 1055/1)</name>
    <dbReference type="NCBI Taxonomy" id="556484"/>
    <lineage>
        <taxon>Eukaryota</taxon>
        <taxon>Sar</taxon>
        <taxon>Stramenopiles</taxon>
        <taxon>Ochrophyta</taxon>
        <taxon>Bacillariophyta</taxon>
        <taxon>Bacillariophyceae</taxon>
        <taxon>Bacillariophycidae</taxon>
        <taxon>Naviculales</taxon>
        <taxon>Phaeodactylaceae</taxon>
        <taxon>Phaeodactylum</taxon>
    </lineage>
</organism>
<dbReference type="SUPFAM" id="SSF51069">
    <property type="entry name" value="Carbonic anhydrase"/>
    <property type="match status" value="1"/>
</dbReference>
<dbReference type="AlphaFoldDB" id="B7GA80"/>
<dbReference type="PaxDb" id="2850-Phatr55029"/>
<reference evidence="9 10" key="1">
    <citation type="journal article" date="2008" name="Nature">
        <title>The Phaeodactylum genome reveals the evolutionary history of diatom genomes.</title>
        <authorList>
            <person name="Bowler C."/>
            <person name="Allen A.E."/>
            <person name="Badger J.H."/>
            <person name="Grimwood J."/>
            <person name="Jabbari K."/>
            <person name="Kuo A."/>
            <person name="Maheswari U."/>
            <person name="Martens C."/>
            <person name="Maumus F."/>
            <person name="Otillar R.P."/>
            <person name="Rayko E."/>
            <person name="Salamov A."/>
            <person name="Vandepoele K."/>
            <person name="Beszteri B."/>
            <person name="Gruber A."/>
            <person name="Heijde M."/>
            <person name="Katinka M."/>
            <person name="Mock T."/>
            <person name="Valentin K."/>
            <person name="Verret F."/>
            <person name="Berges J.A."/>
            <person name="Brownlee C."/>
            <person name="Cadoret J.P."/>
            <person name="Chiovitti A."/>
            <person name="Choi C.J."/>
            <person name="Coesel S."/>
            <person name="De Martino A."/>
            <person name="Detter J.C."/>
            <person name="Durkin C."/>
            <person name="Falciatore A."/>
            <person name="Fournet J."/>
            <person name="Haruta M."/>
            <person name="Huysman M.J."/>
            <person name="Jenkins B.D."/>
            <person name="Jiroutova K."/>
            <person name="Jorgensen R.E."/>
            <person name="Joubert Y."/>
            <person name="Kaplan A."/>
            <person name="Kroger N."/>
            <person name="Kroth P.G."/>
            <person name="La Roche J."/>
            <person name="Lindquist E."/>
            <person name="Lommer M."/>
            <person name="Martin-Jezequel V."/>
            <person name="Lopez P.J."/>
            <person name="Lucas S."/>
            <person name="Mangogna M."/>
            <person name="McGinnis K."/>
            <person name="Medlin L.K."/>
            <person name="Montsant A."/>
            <person name="Oudot-Le Secq M.P."/>
            <person name="Napoli C."/>
            <person name="Obornik M."/>
            <person name="Parker M.S."/>
            <person name="Petit J.L."/>
            <person name="Porcel B.M."/>
            <person name="Poulsen N."/>
            <person name="Robison M."/>
            <person name="Rychlewski L."/>
            <person name="Rynearson T.A."/>
            <person name="Schmutz J."/>
            <person name="Shapiro H."/>
            <person name="Siaut M."/>
            <person name="Stanley M."/>
            <person name="Sussman M.R."/>
            <person name="Taylor A.R."/>
            <person name="Vardi A."/>
            <person name="von Dassow P."/>
            <person name="Vyverman W."/>
            <person name="Willis A."/>
            <person name="Wyrwicz L.S."/>
            <person name="Rokhsar D.S."/>
            <person name="Weissenbach J."/>
            <person name="Armbrust E.V."/>
            <person name="Green B.R."/>
            <person name="Van de Peer Y."/>
            <person name="Grigoriev I.V."/>
        </authorList>
    </citation>
    <scope>NUCLEOTIDE SEQUENCE [LARGE SCALE GENOMIC DNA]</scope>
    <source>
        <strain evidence="9 10">CCAP 1055/1</strain>
    </source>
</reference>
<dbReference type="GO" id="GO:0004089">
    <property type="term" value="F:carbonate dehydratase activity"/>
    <property type="evidence" value="ECO:0007669"/>
    <property type="project" value="UniProtKB-EC"/>
</dbReference>
<dbReference type="InParanoid" id="B7GA80"/>
<feature type="chain" id="PRO_5002853142" description="carbonic anhydrase" evidence="7">
    <location>
        <begin position="27"/>
        <end position="324"/>
    </location>
</feature>
<dbReference type="EMBL" id="CM000623">
    <property type="protein sequence ID" value="EEC44569.1"/>
    <property type="molecule type" value="Genomic_DNA"/>
</dbReference>
<dbReference type="HOGENOM" id="CLU_791008_0_0_1"/>
<evidence type="ECO:0000256" key="2">
    <source>
        <dbReference type="ARBA" id="ARBA00012925"/>
    </source>
</evidence>
<dbReference type="GeneID" id="7195488"/>
<keyword evidence="3" id="KW-0479">Metal-binding</keyword>
<dbReference type="SMART" id="SM01057">
    <property type="entry name" value="Carb_anhydrase"/>
    <property type="match status" value="1"/>
</dbReference>
<dbReference type="KEGG" id="pti:PHATRDRAFT_55029"/>
<evidence type="ECO:0000256" key="5">
    <source>
        <dbReference type="ARBA" id="ARBA00023239"/>
    </source>
</evidence>
<evidence type="ECO:0000313" key="10">
    <source>
        <dbReference type="Proteomes" id="UP000000759"/>
    </source>
</evidence>